<dbReference type="CDD" id="cd03124">
    <property type="entry name" value="alpha_CA_prokaryotic_like"/>
    <property type="match status" value="1"/>
</dbReference>
<comment type="function">
    <text evidence="2 10">Reversible hydration of carbon dioxide.</text>
</comment>
<comment type="cofactor">
    <cofactor evidence="1 10">
        <name>Zn(2+)</name>
        <dbReference type="ChEBI" id="CHEBI:29105"/>
    </cofactor>
</comment>
<dbReference type="Proteomes" id="UP000467841">
    <property type="component" value="Unassembled WGS sequence"/>
</dbReference>
<dbReference type="GO" id="GO:0008270">
    <property type="term" value="F:zinc ion binding"/>
    <property type="evidence" value="ECO:0007669"/>
    <property type="project" value="UniProtKB-UniRule"/>
</dbReference>
<comment type="similarity">
    <text evidence="10">Belongs to the alpha-carbonic anhydrase family.</text>
</comment>
<evidence type="ECO:0000256" key="10">
    <source>
        <dbReference type="RuleBase" id="RU367011"/>
    </source>
</evidence>
<keyword evidence="7 10" id="KW-0862">Zinc</keyword>
<dbReference type="PANTHER" id="PTHR18952:SF271">
    <property type="entry name" value="ALPHA CARBONIC ANHYDRASE 4-RELATED"/>
    <property type="match status" value="1"/>
</dbReference>
<evidence type="ECO:0000313" key="12">
    <source>
        <dbReference type="EMBL" id="CAA7054600.1"/>
    </source>
</evidence>
<evidence type="ECO:0000256" key="5">
    <source>
        <dbReference type="ARBA" id="ARBA00012925"/>
    </source>
</evidence>
<dbReference type="Pfam" id="PF00194">
    <property type="entry name" value="Carb_anhydrase"/>
    <property type="match status" value="1"/>
</dbReference>
<dbReference type="InterPro" id="IPR041891">
    <property type="entry name" value="Alpha_CA_prokaryot-like"/>
</dbReference>
<dbReference type="PANTHER" id="PTHR18952">
    <property type="entry name" value="CARBONIC ANHYDRASE"/>
    <property type="match status" value="1"/>
</dbReference>
<reference evidence="12" key="1">
    <citation type="submission" date="2020-01" db="EMBL/GenBank/DDBJ databases">
        <authorList>
            <person name="Mishra B."/>
        </authorList>
    </citation>
    <scope>NUCLEOTIDE SEQUENCE [LARGE SCALE GENOMIC DNA]</scope>
</reference>
<proteinExistence type="inferred from homology"/>
<dbReference type="InterPro" id="IPR036398">
    <property type="entry name" value="CA_dom_sf"/>
</dbReference>
<dbReference type="SMART" id="SM01057">
    <property type="entry name" value="Carb_anhydrase"/>
    <property type="match status" value="1"/>
</dbReference>
<protein>
    <recommendedName>
        <fullName evidence="5 10">Carbonic anhydrase</fullName>
        <ecNumber evidence="5 10">4.2.1.1</ecNumber>
    </recommendedName>
</protein>
<dbReference type="EMBL" id="CACVBM020001584">
    <property type="protein sequence ID" value="CAA7054600.1"/>
    <property type="molecule type" value="Genomic_DNA"/>
</dbReference>
<evidence type="ECO:0000313" key="13">
    <source>
        <dbReference type="Proteomes" id="UP000467841"/>
    </source>
</evidence>
<name>A0A6D2KMP5_9BRAS</name>
<feature type="signal peptide" evidence="10">
    <location>
        <begin position="1"/>
        <end position="19"/>
    </location>
</feature>
<evidence type="ECO:0000256" key="8">
    <source>
        <dbReference type="ARBA" id="ARBA00023239"/>
    </source>
</evidence>
<comment type="similarity">
    <text evidence="4">Belongs to the alpha-class carbonic anhydrase family.</text>
</comment>
<dbReference type="InterPro" id="IPR018338">
    <property type="entry name" value="Carbonic_anhydrase_a-class_CS"/>
</dbReference>
<feature type="chain" id="PRO_5025717339" description="Carbonic anhydrase" evidence="10">
    <location>
        <begin position="20"/>
        <end position="227"/>
    </location>
</feature>
<evidence type="ECO:0000256" key="3">
    <source>
        <dbReference type="ARBA" id="ARBA00004470"/>
    </source>
</evidence>
<dbReference type="PROSITE" id="PS00162">
    <property type="entry name" value="ALPHA_CA_1"/>
    <property type="match status" value="1"/>
</dbReference>
<gene>
    <name evidence="12" type="ORF">MERR_LOCUS41836</name>
</gene>
<organism evidence="12 13">
    <name type="scientific">Microthlaspi erraticum</name>
    <dbReference type="NCBI Taxonomy" id="1685480"/>
    <lineage>
        <taxon>Eukaryota</taxon>
        <taxon>Viridiplantae</taxon>
        <taxon>Streptophyta</taxon>
        <taxon>Embryophyta</taxon>
        <taxon>Tracheophyta</taxon>
        <taxon>Spermatophyta</taxon>
        <taxon>Magnoliopsida</taxon>
        <taxon>eudicotyledons</taxon>
        <taxon>Gunneridae</taxon>
        <taxon>Pentapetalae</taxon>
        <taxon>rosids</taxon>
        <taxon>malvids</taxon>
        <taxon>Brassicales</taxon>
        <taxon>Brassicaceae</taxon>
        <taxon>Coluteocarpeae</taxon>
        <taxon>Microthlaspi</taxon>
    </lineage>
</organism>
<dbReference type="GO" id="GO:0009570">
    <property type="term" value="C:chloroplast stroma"/>
    <property type="evidence" value="ECO:0007669"/>
    <property type="project" value="UniProtKB-SubCell"/>
</dbReference>
<comment type="caution">
    <text evidence="12">The sequence shown here is derived from an EMBL/GenBank/DDBJ whole genome shotgun (WGS) entry which is preliminary data.</text>
</comment>
<keyword evidence="8 10" id="KW-0456">Lyase</keyword>
<dbReference type="AlphaFoldDB" id="A0A6D2KMP5"/>
<evidence type="ECO:0000256" key="4">
    <source>
        <dbReference type="ARBA" id="ARBA00006365"/>
    </source>
</evidence>
<feature type="domain" description="Alpha-carbonic anhydrase" evidence="11">
    <location>
        <begin position="29"/>
        <end position="227"/>
    </location>
</feature>
<keyword evidence="6 10" id="KW-0479">Metal-binding</keyword>
<evidence type="ECO:0000256" key="1">
    <source>
        <dbReference type="ARBA" id="ARBA00001947"/>
    </source>
</evidence>
<dbReference type="InterPro" id="IPR023561">
    <property type="entry name" value="Carbonic_anhydrase_a-class"/>
</dbReference>
<accession>A0A6D2KMP5</accession>
<dbReference type="GO" id="GO:0004089">
    <property type="term" value="F:carbonate dehydratase activity"/>
    <property type="evidence" value="ECO:0007669"/>
    <property type="project" value="UniProtKB-UniRule"/>
</dbReference>
<evidence type="ECO:0000256" key="9">
    <source>
        <dbReference type="ARBA" id="ARBA00048348"/>
    </source>
</evidence>
<dbReference type="PROSITE" id="PS51144">
    <property type="entry name" value="ALPHA_CA_2"/>
    <property type="match status" value="1"/>
</dbReference>
<comment type="catalytic activity">
    <reaction evidence="9 10">
        <text>hydrogencarbonate + H(+) = CO2 + H2O</text>
        <dbReference type="Rhea" id="RHEA:10748"/>
        <dbReference type="ChEBI" id="CHEBI:15377"/>
        <dbReference type="ChEBI" id="CHEBI:15378"/>
        <dbReference type="ChEBI" id="CHEBI:16526"/>
        <dbReference type="ChEBI" id="CHEBI:17544"/>
        <dbReference type="EC" id="4.2.1.1"/>
    </reaction>
</comment>
<keyword evidence="13" id="KW-1185">Reference proteome</keyword>
<dbReference type="SUPFAM" id="SSF51069">
    <property type="entry name" value="Carbonic anhydrase"/>
    <property type="match status" value="1"/>
</dbReference>
<dbReference type="Gene3D" id="3.10.200.10">
    <property type="entry name" value="Alpha carbonic anhydrase"/>
    <property type="match status" value="1"/>
</dbReference>
<evidence type="ECO:0000256" key="2">
    <source>
        <dbReference type="ARBA" id="ARBA00002904"/>
    </source>
</evidence>
<sequence length="227" mass="25881">MLFFALFFLYLTFPNISLASDGGEVVDETPFMYEKTTEKGPLGWGKINPKWKVCNTGRYQSPIDLTNARVSVIRDQAWTRQYKPAPAVIQNRGHDIMVSWKGDAGKMMIRRTAFKLVQCHWHTPSEHTVNGTSYDMELHMVHMSARGKLAVIAVLYKIGKPNEFLAKLLKGIKTVATEEKNVGILDPREIRFQTKKFYRYIGSLTVPPCTEGVIWTIVKRVNTISLE</sequence>
<evidence type="ECO:0000256" key="6">
    <source>
        <dbReference type="ARBA" id="ARBA00022723"/>
    </source>
</evidence>
<comment type="subcellular location">
    <subcellularLocation>
        <location evidence="3">Plastid</location>
        <location evidence="3">Chloroplast stroma</location>
    </subcellularLocation>
</comment>
<evidence type="ECO:0000256" key="7">
    <source>
        <dbReference type="ARBA" id="ARBA00022833"/>
    </source>
</evidence>
<dbReference type="InterPro" id="IPR001148">
    <property type="entry name" value="CA_dom"/>
</dbReference>
<dbReference type="GO" id="GO:0006730">
    <property type="term" value="P:one-carbon metabolic process"/>
    <property type="evidence" value="ECO:0007669"/>
    <property type="project" value="TreeGrafter"/>
</dbReference>
<dbReference type="OrthoDB" id="429145at2759"/>
<keyword evidence="10" id="KW-0732">Signal</keyword>
<evidence type="ECO:0000259" key="11">
    <source>
        <dbReference type="PROSITE" id="PS51144"/>
    </source>
</evidence>
<dbReference type="EC" id="4.2.1.1" evidence="5 10"/>